<evidence type="ECO:0000256" key="3">
    <source>
        <dbReference type="ARBA" id="ARBA00022898"/>
    </source>
</evidence>
<evidence type="ECO:0000313" key="9">
    <source>
        <dbReference type="Proteomes" id="UP000030747"/>
    </source>
</evidence>
<evidence type="ECO:0000256" key="2">
    <source>
        <dbReference type="ARBA" id="ARBA00022679"/>
    </source>
</evidence>
<dbReference type="EMBL" id="HG674400">
    <property type="protein sequence ID" value="CDJ39441.1"/>
    <property type="molecule type" value="Genomic_DNA"/>
</dbReference>
<feature type="region of interest" description="Disordered" evidence="6">
    <location>
        <begin position="174"/>
        <end position="195"/>
    </location>
</feature>
<organism evidence="8 9">
    <name type="scientific">Eimeria tenella</name>
    <name type="common">Coccidian parasite</name>
    <dbReference type="NCBI Taxonomy" id="5802"/>
    <lineage>
        <taxon>Eukaryota</taxon>
        <taxon>Sar</taxon>
        <taxon>Alveolata</taxon>
        <taxon>Apicomplexa</taxon>
        <taxon>Conoidasida</taxon>
        <taxon>Coccidia</taxon>
        <taxon>Eucoccidiorida</taxon>
        <taxon>Eimeriorina</taxon>
        <taxon>Eimeriidae</taxon>
        <taxon>Eimeria</taxon>
    </lineage>
</organism>
<dbReference type="InterPro" id="IPR015421">
    <property type="entry name" value="PyrdxlP-dep_Trfase_major"/>
</dbReference>
<dbReference type="OrthoDB" id="1703350at2759"/>
<comment type="cofactor">
    <cofactor evidence="1">
        <name>pyridoxal 5'-phosphate</name>
        <dbReference type="ChEBI" id="CHEBI:597326"/>
    </cofactor>
</comment>
<dbReference type="VEuPathDB" id="ToxoDB:ETH2_0505500"/>
<comment type="catalytic activity">
    <reaction evidence="5">
        <text>O-phospho-L-serine + 2-oxoglutarate = 3-phosphooxypyruvate + L-glutamate</text>
        <dbReference type="Rhea" id="RHEA:14329"/>
        <dbReference type="ChEBI" id="CHEBI:16810"/>
        <dbReference type="ChEBI" id="CHEBI:18110"/>
        <dbReference type="ChEBI" id="CHEBI:29985"/>
        <dbReference type="ChEBI" id="CHEBI:57524"/>
        <dbReference type="EC" id="2.6.1.52"/>
    </reaction>
</comment>
<dbReference type="PANTHER" id="PTHR43247:SF1">
    <property type="entry name" value="PHOSPHOSERINE AMINOTRANSFERASE"/>
    <property type="match status" value="1"/>
</dbReference>
<keyword evidence="8" id="KW-0032">Aminotransferase</keyword>
<dbReference type="InterPro" id="IPR022278">
    <property type="entry name" value="Pser_aminoTfrase"/>
</dbReference>
<reference evidence="8" key="1">
    <citation type="submission" date="2013-10" db="EMBL/GenBank/DDBJ databases">
        <title>Genomic analysis of the causative agents of coccidiosis in chickens.</title>
        <authorList>
            <person name="Reid A.J."/>
            <person name="Blake D."/>
            <person name="Billington K."/>
            <person name="Browne H."/>
            <person name="Dunn M."/>
            <person name="Hung S."/>
            <person name="Kawahara F."/>
            <person name="Miranda-Saavedra D."/>
            <person name="Mourier T."/>
            <person name="Nagra H."/>
            <person name="Otto T.D."/>
            <person name="Rawlings N."/>
            <person name="Sanchez A."/>
            <person name="Sanders M."/>
            <person name="Subramaniam C."/>
            <person name="Tay Y."/>
            <person name="Dear P."/>
            <person name="Doerig C."/>
            <person name="Gruber A."/>
            <person name="Parkinson J."/>
            <person name="Shirley M."/>
            <person name="Wan K.L."/>
            <person name="Berriman M."/>
            <person name="Tomley F."/>
            <person name="Pain A."/>
        </authorList>
    </citation>
    <scope>NUCLEOTIDE SEQUENCE [LARGE SCALE GENOMIC DNA]</scope>
    <source>
        <strain evidence="8">Houghton</strain>
    </source>
</reference>
<dbReference type="InterPro" id="IPR015424">
    <property type="entry name" value="PyrdxlP-dep_Trfase"/>
</dbReference>
<evidence type="ECO:0000259" key="7">
    <source>
        <dbReference type="Pfam" id="PF00266"/>
    </source>
</evidence>
<name>U6KNA4_EIMTE</name>
<dbReference type="SUPFAM" id="SSF53383">
    <property type="entry name" value="PLP-dependent transferases"/>
    <property type="match status" value="1"/>
</dbReference>
<dbReference type="InterPro" id="IPR000192">
    <property type="entry name" value="Aminotrans_V_dom"/>
</dbReference>
<dbReference type="Proteomes" id="UP000030747">
    <property type="component" value="Unassembled WGS sequence"/>
</dbReference>
<dbReference type="GO" id="GO:0030170">
    <property type="term" value="F:pyridoxal phosphate binding"/>
    <property type="evidence" value="ECO:0007669"/>
    <property type="project" value="TreeGrafter"/>
</dbReference>
<gene>
    <name evidence="8" type="ORF">ETH_00043050</name>
</gene>
<evidence type="ECO:0000313" key="8">
    <source>
        <dbReference type="EMBL" id="CDJ39441.1"/>
    </source>
</evidence>
<sequence length="195" mass="21697">MSQSKRLLNFSAGPCQLPVEVMEDVQRELVDFRGWGISVMEMSHRGPHFKKVLQEAKEAATRFLEIPQTHNLLFMSGGATAQFAAEALNLLTPEFPRADYAITGYWSKYAMKEASMYGETKAVTDAAAKDYLEIDPVETWEMSEKVAYLHYCENETIHGLEFPAAPPVKKLLPDLLLPGGPPGGPRGPPNEPFLQ</sequence>
<accession>U6KNA4</accession>
<evidence type="ECO:0000256" key="4">
    <source>
        <dbReference type="ARBA" id="ARBA00029440"/>
    </source>
</evidence>
<evidence type="ECO:0000256" key="1">
    <source>
        <dbReference type="ARBA" id="ARBA00001933"/>
    </source>
</evidence>
<dbReference type="GeneID" id="25257649"/>
<evidence type="ECO:0000256" key="6">
    <source>
        <dbReference type="SAM" id="MobiDB-lite"/>
    </source>
</evidence>
<proteinExistence type="predicted"/>
<protein>
    <submittedName>
        <fullName evidence="8">Phosphoserine aminotransferase, putative</fullName>
    </submittedName>
</protein>
<dbReference type="GO" id="GO:0005737">
    <property type="term" value="C:cytoplasm"/>
    <property type="evidence" value="ECO:0007669"/>
    <property type="project" value="TreeGrafter"/>
</dbReference>
<dbReference type="GO" id="GO:0006564">
    <property type="term" value="P:L-serine biosynthetic process"/>
    <property type="evidence" value="ECO:0007669"/>
    <property type="project" value="InterPro"/>
</dbReference>
<dbReference type="AlphaFoldDB" id="U6KNA4"/>
<dbReference type="GO" id="GO:0004648">
    <property type="term" value="F:O-phospho-L-serine:2-oxoglutarate aminotransferase activity"/>
    <property type="evidence" value="ECO:0007669"/>
    <property type="project" value="UniProtKB-EC"/>
</dbReference>
<evidence type="ECO:0000256" key="5">
    <source>
        <dbReference type="ARBA" id="ARBA00049007"/>
    </source>
</evidence>
<dbReference type="Gene3D" id="3.40.640.10">
    <property type="entry name" value="Type I PLP-dependent aspartate aminotransferase-like (Major domain)"/>
    <property type="match status" value="1"/>
</dbReference>
<dbReference type="VEuPathDB" id="ToxoDB:ETH_00043050"/>
<keyword evidence="3" id="KW-0663">Pyridoxal phosphate</keyword>
<reference evidence="8" key="2">
    <citation type="submission" date="2013-10" db="EMBL/GenBank/DDBJ databases">
        <authorList>
            <person name="Aslett M."/>
        </authorList>
    </citation>
    <scope>NUCLEOTIDE SEQUENCE [LARGE SCALE GENOMIC DNA]</scope>
    <source>
        <strain evidence="8">Houghton</strain>
    </source>
</reference>
<dbReference type="Pfam" id="PF00266">
    <property type="entry name" value="Aminotran_5"/>
    <property type="match status" value="1"/>
</dbReference>
<feature type="domain" description="Aminotransferase class V" evidence="7">
    <location>
        <begin position="9"/>
        <end position="164"/>
    </location>
</feature>
<dbReference type="PANTHER" id="PTHR43247">
    <property type="entry name" value="PHOSPHOSERINE AMINOTRANSFERASE"/>
    <property type="match status" value="1"/>
</dbReference>
<keyword evidence="9" id="KW-1185">Reference proteome</keyword>
<feature type="compositionally biased region" description="Pro residues" evidence="6">
    <location>
        <begin position="179"/>
        <end position="195"/>
    </location>
</feature>
<comment type="pathway">
    <text evidence="4">Amino-acid biosynthesis.</text>
</comment>
<dbReference type="RefSeq" id="XP_013230196.1">
    <property type="nucleotide sequence ID" value="XM_013374742.1"/>
</dbReference>
<dbReference type="OMA" id="THGCACE"/>
<keyword evidence="2 8" id="KW-0808">Transferase</keyword>